<evidence type="ECO:0000313" key="2">
    <source>
        <dbReference type="EMBL" id="CAG7592038.1"/>
    </source>
</evidence>
<keyword evidence="3" id="KW-1185">Reference proteome</keyword>
<dbReference type="Proteomes" id="UP000837675">
    <property type="component" value="Unassembled WGS sequence"/>
</dbReference>
<dbReference type="AlphaFoldDB" id="A0A8S4C1M5"/>
<accession>A0A8S4C1M5</accession>
<evidence type="ECO:0000256" key="1">
    <source>
        <dbReference type="SAM" id="SignalP"/>
    </source>
</evidence>
<protein>
    <submittedName>
        <fullName evidence="2">Uncharacterized protein</fullName>
    </submittedName>
</protein>
<organism evidence="2 3">
    <name type="scientific">Hyalomma marginatum</name>
    <dbReference type="NCBI Taxonomy" id="34627"/>
    <lineage>
        <taxon>Eukaryota</taxon>
        <taxon>Metazoa</taxon>
        <taxon>Ecdysozoa</taxon>
        <taxon>Arthropoda</taxon>
        <taxon>Chelicerata</taxon>
        <taxon>Arachnida</taxon>
        <taxon>Acari</taxon>
        <taxon>Parasitiformes</taxon>
        <taxon>Ixodida</taxon>
        <taxon>Ixodoidea</taxon>
        <taxon>Ixodidae</taxon>
        <taxon>Hyalomminae</taxon>
        <taxon>Hyalomma</taxon>
    </lineage>
</organism>
<reference evidence="2" key="1">
    <citation type="submission" date="2021-06" db="EMBL/GenBank/DDBJ databases">
        <authorList>
            <person name="Nardi T."/>
            <person name="Nardi T."/>
        </authorList>
    </citation>
    <scope>NUCLEOTIDE SEQUENCE</scope>
</reference>
<feature type="chain" id="PRO_5035920647" evidence="1">
    <location>
        <begin position="21"/>
        <end position="42"/>
    </location>
</feature>
<sequence>MAFLSPMVVLNLTVLRPADAIETIERFEIALKNDQGPILISP</sequence>
<keyword evidence="1" id="KW-0732">Signal</keyword>
<dbReference type="InterPro" id="IPR029061">
    <property type="entry name" value="THDP-binding"/>
</dbReference>
<proteinExistence type="predicted"/>
<gene>
    <name evidence="2" type="ORF">MHYMCMPASI_00516</name>
</gene>
<name>A0A8S4C1M5_9ACAR</name>
<comment type="caution">
    <text evidence="2">The sequence shown here is derived from an EMBL/GenBank/DDBJ whole genome shotgun (WGS) entry which is preliminary data.</text>
</comment>
<feature type="signal peptide" evidence="1">
    <location>
        <begin position="1"/>
        <end position="20"/>
    </location>
</feature>
<dbReference type="EMBL" id="CAJVAF010000226">
    <property type="protein sequence ID" value="CAG7592038.1"/>
    <property type="molecule type" value="Genomic_DNA"/>
</dbReference>
<evidence type="ECO:0000313" key="3">
    <source>
        <dbReference type="Proteomes" id="UP000837675"/>
    </source>
</evidence>
<dbReference type="SUPFAM" id="SSF52518">
    <property type="entry name" value="Thiamin diphosphate-binding fold (THDP-binding)"/>
    <property type="match status" value="1"/>
</dbReference>